<protein>
    <submittedName>
        <fullName evidence="1">Uncharacterized protein</fullName>
    </submittedName>
</protein>
<accession>A0AA39ZV68</accession>
<sequence length="77" mass="8662">MYQCRQETTSTLLNSSGQCHENPYGTAVRSKHQGQAFISGSQNPDQKAEENRIVCGMGTNWTRCTPRQFPAIVTLWN</sequence>
<evidence type="ECO:0000313" key="1">
    <source>
        <dbReference type="EMBL" id="KAK0704296.1"/>
    </source>
</evidence>
<reference evidence="1" key="1">
    <citation type="submission" date="2023-06" db="EMBL/GenBank/DDBJ databases">
        <title>Genome-scale phylogeny and comparative genomics of the fungal order Sordariales.</title>
        <authorList>
            <consortium name="Lawrence Berkeley National Laboratory"/>
            <person name="Hensen N."/>
            <person name="Bonometti L."/>
            <person name="Westerberg I."/>
            <person name="Brannstrom I.O."/>
            <person name="Guillou S."/>
            <person name="Cros-Aarteil S."/>
            <person name="Calhoun S."/>
            <person name="Haridas S."/>
            <person name="Kuo A."/>
            <person name="Mondo S."/>
            <person name="Pangilinan J."/>
            <person name="Riley R."/>
            <person name="Labutti K."/>
            <person name="Andreopoulos B."/>
            <person name="Lipzen A."/>
            <person name="Chen C."/>
            <person name="Yanf M."/>
            <person name="Daum C."/>
            <person name="Ng V."/>
            <person name="Clum A."/>
            <person name="Steindorff A."/>
            <person name="Ohm R."/>
            <person name="Martin F."/>
            <person name="Silar P."/>
            <person name="Natvig D."/>
            <person name="Lalanne C."/>
            <person name="Gautier V."/>
            <person name="Ament-Velasquez S.L."/>
            <person name="Kruys A."/>
            <person name="Hutchinson M.I."/>
            <person name="Powell A.J."/>
            <person name="Barry K."/>
            <person name="Miller A.N."/>
            <person name="Grigoriev I.V."/>
            <person name="Debuchy R."/>
            <person name="Gladieux P."/>
            <person name="Thoren M.H."/>
            <person name="Johannesson H."/>
        </authorList>
    </citation>
    <scope>NUCLEOTIDE SEQUENCE</scope>
    <source>
        <strain evidence="1">SMH4607-1</strain>
    </source>
</reference>
<organism evidence="1 2">
    <name type="scientific">Lasiosphaeris hirsuta</name>
    <dbReference type="NCBI Taxonomy" id="260670"/>
    <lineage>
        <taxon>Eukaryota</taxon>
        <taxon>Fungi</taxon>
        <taxon>Dikarya</taxon>
        <taxon>Ascomycota</taxon>
        <taxon>Pezizomycotina</taxon>
        <taxon>Sordariomycetes</taxon>
        <taxon>Sordariomycetidae</taxon>
        <taxon>Sordariales</taxon>
        <taxon>Lasiosphaeriaceae</taxon>
        <taxon>Lasiosphaeris</taxon>
    </lineage>
</organism>
<evidence type="ECO:0000313" key="2">
    <source>
        <dbReference type="Proteomes" id="UP001172102"/>
    </source>
</evidence>
<dbReference type="EMBL" id="JAUKUA010000007">
    <property type="protein sequence ID" value="KAK0704296.1"/>
    <property type="molecule type" value="Genomic_DNA"/>
</dbReference>
<comment type="caution">
    <text evidence="1">The sequence shown here is derived from an EMBL/GenBank/DDBJ whole genome shotgun (WGS) entry which is preliminary data.</text>
</comment>
<gene>
    <name evidence="1" type="ORF">B0H67DRAFT_591058</name>
</gene>
<proteinExistence type="predicted"/>
<dbReference type="AlphaFoldDB" id="A0AA39ZV68"/>
<keyword evidence="2" id="KW-1185">Reference proteome</keyword>
<name>A0AA39ZV68_9PEZI</name>
<dbReference type="Proteomes" id="UP001172102">
    <property type="component" value="Unassembled WGS sequence"/>
</dbReference>